<dbReference type="AlphaFoldDB" id="A0A7C3PH70"/>
<dbReference type="InterPro" id="IPR029058">
    <property type="entry name" value="AB_hydrolase_fold"/>
</dbReference>
<reference evidence="1" key="1">
    <citation type="journal article" date="2020" name="mSystems">
        <title>Genome- and Community-Level Interaction Insights into Carbon Utilization and Element Cycling Functions of Hydrothermarchaeota in Hydrothermal Sediment.</title>
        <authorList>
            <person name="Zhou Z."/>
            <person name="Liu Y."/>
            <person name="Xu W."/>
            <person name="Pan J."/>
            <person name="Luo Z.H."/>
            <person name="Li M."/>
        </authorList>
    </citation>
    <scope>NUCLEOTIDE SEQUENCE [LARGE SCALE GENOMIC DNA]</scope>
    <source>
        <strain evidence="1">SpSt-418</strain>
    </source>
</reference>
<organism evidence="1">
    <name type="scientific">Oscillatoriales cyanobacterium SpSt-418</name>
    <dbReference type="NCBI Taxonomy" id="2282169"/>
    <lineage>
        <taxon>Bacteria</taxon>
        <taxon>Bacillati</taxon>
        <taxon>Cyanobacteriota</taxon>
        <taxon>Cyanophyceae</taxon>
        <taxon>Oscillatoriophycideae</taxon>
        <taxon>Oscillatoriales</taxon>
    </lineage>
</organism>
<dbReference type="SUPFAM" id="SSF53474">
    <property type="entry name" value="alpha/beta-Hydrolases"/>
    <property type="match status" value="1"/>
</dbReference>
<comment type="caution">
    <text evidence="1">The sequence shown here is derived from an EMBL/GenBank/DDBJ whole genome shotgun (WGS) entry which is preliminary data.</text>
</comment>
<proteinExistence type="predicted"/>
<gene>
    <name evidence="1" type="ORF">ENR64_21420</name>
</gene>
<protein>
    <recommendedName>
        <fullName evidence="2">Alpha/beta hydrolase</fullName>
    </recommendedName>
</protein>
<sequence>MPTLVVVGKSDIATRPFANQRISEQVPQAELAVLAPGGHMGLMERNQQFAEVVRTFGVACLGLKR</sequence>
<dbReference type="Gene3D" id="3.40.50.1820">
    <property type="entry name" value="alpha/beta hydrolase"/>
    <property type="match status" value="1"/>
</dbReference>
<evidence type="ECO:0000313" key="1">
    <source>
        <dbReference type="EMBL" id="HFN00254.1"/>
    </source>
</evidence>
<accession>A0A7C3PH70</accession>
<name>A0A7C3PH70_9CYAN</name>
<evidence type="ECO:0008006" key="2">
    <source>
        <dbReference type="Google" id="ProtNLM"/>
    </source>
</evidence>
<dbReference type="EMBL" id="DSRU01000309">
    <property type="protein sequence ID" value="HFN00254.1"/>
    <property type="molecule type" value="Genomic_DNA"/>
</dbReference>